<dbReference type="EMBL" id="DVKT01000001">
    <property type="protein sequence ID" value="HIT38446.1"/>
    <property type="molecule type" value="Genomic_DNA"/>
</dbReference>
<proteinExistence type="predicted"/>
<organism evidence="4 5">
    <name type="scientific">Candidatus Caccoplasma intestinavium</name>
    <dbReference type="NCBI Taxonomy" id="2840716"/>
    <lineage>
        <taxon>Bacteria</taxon>
        <taxon>Pseudomonadati</taxon>
        <taxon>Bacteroidota</taxon>
        <taxon>Bacteroidia</taxon>
        <taxon>Bacteroidales</taxon>
        <taxon>Bacteroidaceae</taxon>
        <taxon>Bacteroidaceae incertae sedis</taxon>
        <taxon>Candidatus Caccoplasma</taxon>
    </lineage>
</organism>
<sequence length="377" mass="42607">MEKIIGFDAKRANANRTGLGNYSRFVIDALASTSYEAQWRMYIPRRKSNPEYDALLDYPRVTTHLPQKKAWRRLASLWRTRAMTGDLQRDGVQLFHGLSNELPVGLDKAGIRSVVTIHDLIFLRYPQFYKPADRAIYTWKFHRACRYADKIVAVSECTKRDIVDFFGIDPSKIEVIYQGCDEMFAQEIAEADTIRVRQEYNLPLRYMITVGTLESRKNLREAVEALLYLPADMHLVAVGRATPYTEEVMRYAAQQGLTSRIHLLHKVAYHDLPALYKRAEAMVYPSYFEGFGIPIIEAMSVGIPVVAATGSCLEEAGGLGSLYVSPDDAEALAAAVSRILNDKELAAEMAVQGKEYVQRFSKEVIASQLLSLYDSLL</sequence>
<comment type="caution">
    <text evidence="4">The sequence shown here is derived from an EMBL/GenBank/DDBJ whole genome shotgun (WGS) entry which is preliminary data.</text>
</comment>
<evidence type="ECO:0000313" key="5">
    <source>
        <dbReference type="Proteomes" id="UP000886722"/>
    </source>
</evidence>
<dbReference type="SUPFAM" id="SSF53756">
    <property type="entry name" value="UDP-Glycosyltransferase/glycogen phosphorylase"/>
    <property type="match status" value="1"/>
</dbReference>
<feature type="domain" description="Glycosyltransferase subfamily 4-like N-terminal" evidence="3">
    <location>
        <begin position="43"/>
        <end position="181"/>
    </location>
</feature>
<reference evidence="4" key="1">
    <citation type="submission" date="2020-10" db="EMBL/GenBank/DDBJ databases">
        <authorList>
            <person name="Gilroy R."/>
        </authorList>
    </citation>
    <scope>NUCLEOTIDE SEQUENCE</scope>
    <source>
        <strain evidence="4">21143</strain>
    </source>
</reference>
<evidence type="ECO:0000259" key="2">
    <source>
        <dbReference type="Pfam" id="PF00534"/>
    </source>
</evidence>
<gene>
    <name evidence="4" type="ORF">IAD06_00175</name>
</gene>
<evidence type="ECO:0000259" key="3">
    <source>
        <dbReference type="Pfam" id="PF13439"/>
    </source>
</evidence>
<dbReference type="GO" id="GO:0016757">
    <property type="term" value="F:glycosyltransferase activity"/>
    <property type="evidence" value="ECO:0007669"/>
    <property type="project" value="InterPro"/>
</dbReference>
<evidence type="ECO:0000256" key="1">
    <source>
        <dbReference type="ARBA" id="ARBA00022679"/>
    </source>
</evidence>
<dbReference type="InterPro" id="IPR001296">
    <property type="entry name" value="Glyco_trans_1"/>
</dbReference>
<keyword evidence="1" id="KW-0808">Transferase</keyword>
<reference evidence="4" key="2">
    <citation type="journal article" date="2021" name="PeerJ">
        <title>Extensive microbial diversity within the chicken gut microbiome revealed by metagenomics and culture.</title>
        <authorList>
            <person name="Gilroy R."/>
            <person name="Ravi A."/>
            <person name="Getino M."/>
            <person name="Pursley I."/>
            <person name="Horton D.L."/>
            <person name="Alikhan N.F."/>
            <person name="Baker D."/>
            <person name="Gharbi K."/>
            <person name="Hall N."/>
            <person name="Watson M."/>
            <person name="Adriaenssens E.M."/>
            <person name="Foster-Nyarko E."/>
            <person name="Jarju S."/>
            <person name="Secka A."/>
            <person name="Antonio M."/>
            <person name="Oren A."/>
            <person name="Chaudhuri R.R."/>
            <person name="La Ragione R."/>
            <person name="Hildebrand F."/>
            <person name="Pallen M.J."/>
        </authorList>
    </citation>
    <scope>NUCLEOTIDE SEQUENCE</scope>
    <source>
        <strain evidence="4">21143</strain>
    </source>
</reference>
<accession>A0A9D1GCU6</accession>
<feature type="domain" description="Glycosyl transferase family 1" evidence="2">
    <location>
        <begin position="197"/>
        <end position="355"/>
    </location>
</feature>
<dbReference type="PANTHER" id="PTHR46401:SF2">
    <property type="entry name" value="GLYCOSYLTRANSFERASE WBBK-RELATED"/>
    <property type="match status" value="1"/>
</dbReference>
<dbReference type="InterPro" id="IPR028098">
    <property type="entry name" value="Glyco_trans_4-like_N"/>
</dbReference>
<dbReference type="PANTHER" id="PTHR46401">
    <property type="entry name" value="GLYCOSYLTRANSFERASE WBBK-RELATED"/>
    <property type="match status" value="1"/>
</dbReference>
<dbReference type="GO" id="GO:0009103">
    <property type="term" value="P:lipopolysaccharide biosynthetic process"/>
    <property type="evidence" value="ECO:0007669"/>
    <property type="project" value="TreeGrafter"/>
</dbReference>
<protein>
    <submittedName>
        <fullName evidence="4">Glycosyltransferase family 4 protein</fullName>
    </submittedName>
</protein>
<dbReference type="Pfam" id="PF00534">
    <property type="entry name" value="Glycos_transf_1"/>
    <property type="match status" value="1"/>
</dbReference>
<dbReference type="AlphaFoldDB" id="A0A9D1GCU6"/>
<dbReference type="Proteomes" id="UP000886722">
    <property type="component" value="Unassembled WGS sequence"/>
</dbReference>
<dbReference type="Pfam" id="PF13439">
    <property type="entry name" value="Glyco_transf_4"/>
    <property type="match status" value="1"/>
</dbReference>
<name>A0A9D1GCU6_9BACT</name>
<evidence type="ECO:0000313" key="4">
    <source>
        <dbReference type="EMBL" id="HIT38446.1"/>
    </source>
</evidence>
<dbReference type="Gene3D" id="3.40.50.2000">
    <property type="entry name" value="Glycogen Phosphorylase B"/>
    <property type="match status" value="2"/>
</dbReference>
<dbReference type="CDD" id="cd03809">
    <property type="entry name" value="GT4_MtfB-like"/>
    <property type="match status" value="1"/>
</dbReference>